<sequence>MADATDAGAMVQSCPEMAMQAQQDVHQHDGLCLEHCQSGTKSANHVSPQIPIFLPVLIRMITAEPVIMADGQSVLLADVAPRAPPPPIPILNCCFRT</sequence>
<proteinExistence type="predicted"/>
<dbReference type="Proteomes" id="UP001190002">
    <property type="component" value="Unassembled WGS sequence"/>
</dbReference>
<reference evidence="2 3" key="1">
    <citation type="submission" date="2018-06" db="EMBL/GenBank/DDBJ databases">
        <authorList>
            <consortium name="Pathogen Informatics"/>
            <person name="Doyle S."/>
        </authorList>
    </citation>
    <scope>NUCLEOTIDE SEQUENCE [LARGE SCALE GENOMIC DNA]</scope>
    <source>
        <strain evidence="2 3">NCTC10894</strain>
    </source>
</reference>
<comment type="caution">
    <text evidence="1">The sequence shown here is derived from an EMBL/GenBank/DDBJ whole genome shotgun (WGS) entry which is preliminary data.</text>
</comment>
<organism evidence="1 4">
    <name type="scientific">Ralstonia mannitolilytica</name>
    <dbReference type="NCBI Taxonomy" id="105219"/>
    <lineage>
        <taxon>Bacteria</taxon>
        <taxon>Pseudomonadati</taxon>
        <taxon>Pseudomonadota</taxon>
        <taxon>Betaproteobacteria</taxon>
        <taxon>Burkholderiales</taxon>
        <taxon>Burkholderiaceae</taxon>
        <taxon>Ralstonia</taxon>
    </lineage>
</organism>
<dbReference type="Proteomes" id="UP000255008">
    <property type="component" value="Unassembled WGS sequence"/>
</dbReference>
<protein>
    <recommendedName>
        <fullName evidence="5">Copper resistance protein</fullName>
    </recommendedName>
</protein>
<dbReference type="EMBL" id="CATVXE010000008">
    <property type="protein sequence ID" value="CAJ0683124.1"/>
    <property type="molecule type" value="Genomic_DNA"/>
</dbReference>
<gene>
    <name evidence="2" type="ORF">NCTC10894_03681</name>
    <name evidence="1" type="ORF">R77591_02189</name>
</gene>
<dbReference type="EMBL" id="UGVE01000002">
    <property type="protein sequence ID" value="SUE35666.1"/>
    <property type="molecule type" value="Genomic_DNA"/>
</dbReference>
<reference evidence="1" key="2">
    <citation type="submission" date="2023-07" db="EMBL/GenBank/DDBJ databases">
        <authorList>
            <person name="Peeters C."/>
        </authorList>
    </citation>
    <scope>NUCLEOTIDE SEQUENCE</scope>
    <source>
        <strain evidence="1">R-77591</strain>
    </source>
</reference>
<dbReference type="AlphaFoldDB" id="A0AAD2EG05"/>
<name>A0AAD2EG05_9RALS</name>
<evidence type="ECO:0000313" key="2">
    <source>
        <dbReference type="EMBL" id="SUE35666.1"/>
    </source>
</evidence>
<evidence type="ECO:0008006" key="5">
    <source>
        <dbReference type="Google" id="ProtNLM"/>
    </source>
</evidence>
<evidence type="ECO:0000313" key="3">
    <source>
        <dbReference type="Proteomes" id="UP000255008"/>
    </source>
</evidence>
<evidence type="ECO:0000313" key="1">
    <source>
        <dbReference type="EMBL" id="CAJ0683124.1"/>
    </source>
</evidence>
<evidence type="ECO:0000313" key="4">
    <source>
        <dbReference type="Proteomes" id="UP001190002"/>
    </source>
</evidence>
<accession>A0AAD2EG05</accession>